<feature type="compositionally biased region" description="Basic and acidic residues" evidence="1">
    <location>
        <begin position="9"/>
        <end position="20"/>
    </location>
</feature>
<protein>
    <submittedName>
        <fullName evidence="2 3">Uncharacterized protein</fullName>
    </submittedName>
</protein>
<evidence type="ECO:0000313" key="4">
    <source>
        <dbReference type="Proteomes" id="UP000002051"/>
    </source>
</evidence>
<dbReference type="PaxDb" id="3880-AET04640"/>
<accession>G7LC81</accession>
<sequence>MSHMVGWRGHMDESDRRGGIEESAEDSSLNEVVLIGEWIGELNGTLVTDLKSIISYKLQSFKYLGFIVQNDREIKEDVNHRIKVGWLK</sequence>
<dbReference type="AlphaFoldDB" id="G7LC81"/>
<dbReference type="HOGENOM" id="CLU_2472532_0_0_1"/>
<evidence type="ECO:0000313" key="2">
    <source>
        <dbReference type="EMBL" id="AET04640.1"/>
    </source>
</evidence>
<proteinExistence type="predicted"/>
<name>G7LC81_MEDTR</name>
<dbReference type="EnsemblPlants" id="AET04640">
    <property type="protein sequence ID" value="AET04640"/>
    <property type="gene ID" value="MTR_8g092490"/>
</dbReference>
<feature type="region of interest" description="Disordered" evidence="1">
    <location>
        <begin position="1"/>
        <end position="26"/>
    </location>
</feature>
<evidence type="ECO:0000256" key="1">
    <source>
        <dbReference type="SAM" id="MobiDB-lite"/>
    </source>
</evidence>
<reference evidence="3" key="3">
    <citation type="submission" date="2015-04" db="UniProtKB">
        <authorList>
            <consortium name="EnsemblPlants"/>
        </authorList>
    </citation>
    <scope>IDENTIFICATION</scope>
    <source>
        <strain evidence="3">cv. Jemalong A17</strain>
    </source>
</reference>
<keyword evidence="4" id="KW-1185">Reference proteome</keyword>
<dbReference type="EMBL" id="CM001224">
    <property type="protein sequence ID" value="AET04640.1"/>
    <property type="molecule type" value="Genomic_DNA"/>
</dbReference>
<gene>
    <name evidence="2" type="ordered locus">MTR_8g092490</name>
</gene>
<organism evidence="2 4">
    <name type="scientific">Medicago truncatula</name>
    <name type="common">Barrel medic</name>
    <name type="synonym">Medicago tribuloides</name>
    <dbReference type="NCBI Taxonomy" id="3880"/>
    <lineage>
        <taxon>Eukaryota</taxon>
        <taxon>Viridiplantae</taxon>
        <taxon>Streptophyta</taxon>
        <taxon>Embryophyta</taxon>
        <taxon>Tracheophyta</taxon>
        <taxon>Spermatophyta</taxon>
        <taxon>Magnoliopsida</taxon>
        <taxon>eudicotyledons</taxon>
        <taxon>Gunneridae</taxon>
        <taxon>Pentapetalae</taxon>
        <taxon>rosids</taxon>
        <taxon>fabids</taxon>
        <taxon>Fabales</taxon>
        <taxon>Fabaceae</taxon>
        <taxon>Papilionoideae</taxon>
        <taxon>50 kb inversion clade</taxon>
        <taxon>NPAAA clade</taxon>
        <taxon>Hologalegina</taxon>
        <taxon>IRL clade</taxon>
        <taxon>Trifolieae</taxon>
        <taxon>Medicago</taxon>
    </lineage>
</organism>
<dbReference type="Proteomes" id="UP000002051">
    <property type="component" value="Chromosome 8"/>
</dbReference>
<reference evidence="2 4" key="1">
    <citation type="journal article" date="2011" name="Nature">
        <title>The Medicago genome provides insight into the evolution of rhizobial symbioses.</title>
        <authorList>
            <person name="Young N.D."/>
            <person name="Debelle F."/>
            <person name="Oldroyd G.E."/>
            <person name="Geurts R."/>
            <person name="Cannon S.B."/>
            <person name="Udvardi M.K."/>
            <person name="Benedito V.A."/>
            <person name="Mayer K.F."/>
            <person name="Gouzy J."/>
            <person name="Schoof H."/>
            <person name="Van de Peer Y."/>
            <person name="Proost S."/>
            <person name="Cook D.R."/>
            <person name="Meyers B.C."/>
            <person name="Spannagl M."/>
            <person name="Cheung F."/>
            <person name="De Mita S."/>
            <person name="Krishnakumar V."/>
            <person name="Gundlach H."/>
            <person name="Zhou S."/>
            <person name="Mudge J."/>
            <person name="Bharti A.K."/>
            <person name="Murray J.D."/>
            <person name="Naoumkina M.A."/>
            <person name="Rosen B."/>
            <person name="Silverstein K.A."/>
            <person name="Tang H."/>
            <person name="Rombauts S."/>
            <person name="Zhao P.X."/>
            <person name="Zhou P."/>
            <person name="Barbe V."/>
            <person name="Bardou P."/>
            <person name="Bechner M."/>
            <person name="Bellec A."/>
            <person name="Berger A."/>
            <person name="Berges H."/>
            <person name="Bidwell S."/>
            <person name="Bisseling T."/>
            <person name="Choisne N."/>
            <person name="Couloux A."/>
            <person name="Denny R."/>
            <person name="Deshpande S."/>
            <person name="Dai X."/>
            <person name="Doyle J.J."/>
            <person name="Dudez A.M."/>
            <person name="Farmer A.D."/>
            <person name="Fouteau S."/>
            <person name="Franken C."/>
            <person name="Gibelin C."/>
            <person name="Gish J."/>
            <person name="Goldstein S."/>
            <person name="Gonzalez A.J."/>
            <person name="Green P.J."/>
            <person name="Hallab A."/>
            <person name="Hartog M."/>
            <person name="Hua A."/>
            <person name="Humphray S.J."/>
            <person name="Jeong D.H."/>
            <person name="Jing Y."/>
            <person name="Jocker A."/>
            <person name="Kenton S.M."/>
            <person name="Kim D.J."/>
            <person name="Klee K."/>
            <person name="Lai H."/>
            <person name="Lang C."/>
            <person name="Lin S."/>
            <person name="Macmil S.L."/>
            <person name="Magdelenat G."/>
            <person name="Matthews L."/>
            <person name="McCorrison J."/>
            <person name="Monaghan E.L."/>
            <person name="Mun J.H."/>
            <person name="Najar F.Z."/>
            <person name="Nicholson C."/>
            <person name="Noirot C."/>
            <person name="O'Bleness M."/>
            <person name="Paule C.R."/>
            <person name="Poulain J."/>
            <person name="Prion F."/>
            <person name="Qin B."/>
            <person name="Qu C."/>
            <person name="Retzel E.F."/>
            <person name="Riddle C."/>
            <person name="Sallet E."/>
            <person name="Samain S."/>
            <person name="Samson N."/>
            <person name="Sanders I."/>
            <person name="Saurat O."/>
            <person name="Scarpelli C."/>
            <person name="Schiex T."/>
            <person name="Segurens B."/>
            <person name="Severin A.J."/>
            <person name="Sherrier D.J."/>
            <person name="Shi R."/>
            <person name="Sims S."/>
            <person name="Singer S.R."/>
            <person name="Sinharoy S."/>
            <person name="Sterck L."/>
            <person name="Viollet A."/>
            <person name="Wang B.B."/>
            <person name="Wang K."/>
            <person name="Wang M."/>
            <person name="Wang X."/>
            <person name="Warfsmann J."/>
            <person name="Weissenbach J."/>
            <person name="White D.D."/>
            <person name="White J.D."/>
            <person name="Wiley G.B."/>
            <person name="Wincker P."/>
            <person name="Xing Y."/>
            <person name="Yang L."/>
            <person name="Yao Z."/>
            <person name="Ying F."/>
            <person name="Zhai J."/>
            <person name="Zhou L."/>
            <person name="Zuber A."/>
            <person name="Denarie J."/>
            <person name="Dixon R.A."/>
            <person name="May G.D."/>
            <person name="Schwartz D.C."/>
            <person name="Rogers J."/>
            <person name="Quetier F."/>
            <person name="Town C.D."/>
            <person name="Roe B.A."/>
        </authorList>
    </citation>
    <scope>NUCLEOTIDE SEQUENCE [LARGE SCALE GENOMIC DNA]</scope>
    <source>
        <strain evidence="2">A17</strain>
        <strain evidence="3 4">cv. Jemalong A17</strain>
    </source>
</reference>
<reference evidence="2 4" key="2">
    <citation type="journal article" date="2014" name="BMC Genomics">
        <title>An improved genome release (version Mt4.0) for the model legume Medicago truncatula.</title>
        <authorList>
            <person name="Tang H."/>
            <person name="Krishnakumar V."/>
            <person name="Bidwell S."/>
            <person name="Rosen B."/>
            <person name="Chan A."/>
            <person name="Zhou S."/>
            <person name="Gentzbittel L."/>
            <person name="Childs K.L."/>
            <person name="Yandell M."/>
            <person name="Gundlach H."/>
            <person name="Mayer K.F."/>
            <person name="Schwartz D.C."/>
            <person name="Town C.D."/>
        </authorList>
    </citation>
    <scope>GENOME REANNOTATION</scope>
    <source>
        <strain evidence="3 4">cv. Jemalong A17</strain>
    </source>
</reference>
<evidence type="ECO:0000313" key="3">
    <source>
        <dbReference type="EnsemblPlants" id="AET04640"/>
    </source>
</evidence>